<dbReference type="Proteomes" id="UP000316621">
    <property type="component" value="Chromosome 5"/>
</dbReference>
<accession>A0A4Y7JMY3</accession>
<dbReference type="Gramene" id="RZC61148">
    <property type="protein sequence ID" value="RZC61148"/>
    <property type="gene ID" value="C5167_022891"/>
</dbReference>
<name>A0A4Y7JMY3_PAPSO</name>
<protein>
    <submittedName>
        <fullName evidence="1">Uncharacterized protein</fullName>
    </submittedName>
</protein>
<dbReference type="EMBL" id="CM010719">
    <property type="protein sequence ID" value="RZC61148.1"/>
    <property type="molecule type" value="Genomic_DNA"/>
</dbReference>
<gene>
    <name evidence="1" type="ORF">C5167_022891</name>
</gene>
<proteinExistence type="predicted"/>
<evidence type="ECO:0000313" key="1">
    <source>
        <dbReference type="EMBL" id="RZC61148.1"/>
    </source>
</evidence>
<reference evidence="1 2" key="1">
    <citation type="journal article" date="2018" name="Science">
        <title>The opium poppy genome and morphinan production.</title>
        <authorList>
            <person name="Guo L."/>
            <person name="Winzer T."/>
            <person name="Yang X."/>
            <person name="Li Y."/>
            <person name="Ning Z."/>
            <person name="He Z."/>
            <person name="Teodor R."/>
            <person name="Lu Y."/>
            <person name="Bowser T.A."/>
            <person name="Graham I.A."/>
            <person name="Ye K."/>
        </authorList>
    </citation>
    <scope>NUCLEOTIDE SEQUENCE [LARGE SCALE GENOMIC DNA]</scope>
    <source>
        <strain evidence="2">cv. HN1</strain>
        <tissue evidence="1">Leaves</tissue>
    </source>
</reference>
<sequence>MALELYHILDNGSFASVTNRSRNNYGLDEKYEVIKKWEGAVEGFESCETEGVPDGLRVEERHIDKRNQRKEGVSRRYMENAENKSMDEGHDRTTLIAEEWDKVQQYNDARCTI</sequence>
<organism evidence="1 2">
    <name type="scientific">Papaver somniferum</name>
    <name type="common">Opium poppy</name>
    <dbReference type="NCBI Taxonomy" id="3469"/>
    <lineage>
        <taxon>Eukaryota</taxon>
        <taxon>Viridiplantae</taxon>
        <taxon>Streptophyta</taxon>
        <taxon>Embryophyta</taxon>
        <taxon>Tracheophyta</taxon>
        <taxon>Spermatophyta</taxon>
        <taxon>Magnoliopsida</taxon>
        <taxon>Ranunculales</taxon>
        <taxon>Papaveraceae</taxon>
        <taxon>Papaveroideae</taxon>
        <taxon>Papaver</taxon>
    </lineage>
</organism>
<keyword evidence="2" id="KW-1185">Reference proteome</keyword>
<evidence type="ECO:0000313" key="2">
    <source>
        <dbReference type="Proteomes" id="UP000316621"/>
    </source>
</evidence>
<dbReference type="AlphaFoldDB" id="A0A4Y7JMY3"/>